<dbReference type="EMBL" id="CP108222">
    <property type="protein sequence ID" value="WTT17339.1"/>
    <property type="molecule type" value="Genomic_DNA"/>
</dbReference>
<evidence type="ECO:0000313" key="1">
    <source>
        <dbReference type="EMBL" id="WTT17339.1"/>
    </source>
</evidence>
<organism evidence="1">
    <name type="scientific">Streptomyces sp. NBC_00093</name>
    <dbReference type="NCBI Taxonomy" id="2975649"/>
    <lineage>
        <taxon>Bacteria</taxon>
        <taxon>Bacillati</taxon>
        <taxon>Actinomycetota</taxon>
        <taxon>Actinomycetes</taxon>
        <taxon>Kitasatosporales</taxon>
        <taxon>Streptomycetaceae</taxon>
        <taxon>Streptomyces</taxon>
    </lineage>
</organism>
<dbReference type="AlphaFoldDB" id="A0AAU1ZYW9"/>
<gene>
    <name evidence="1" type="ORF">OHA22_18250</name>
</gene>
<proteinExistence type="predicted"/>
<accession>A0AAU1ZYW9</accession>
<protein>
    <submittedName>
        <fullName evidence="1">Uncharacterized protein</fullName>
    </submittedName>
</protein>
<reference evidence="1" key="1">
    <citation type="submission" date="2022-10" db="EMBL/GenBank/DDBJ databases">
        <title>The complete genomes of actinobacterial strains from the NBC collection.</title>
        <authorList>
            <person name="Joergensen T.S."/>
            <person name="Alvarez Arevalo M."/>
            <person name="Sterndorff E.B."/>
            <person name="Faurdal D."/>
            <person name="Vuksanovic O."/>
            <person name="Mourched A.-S."/>
            <person name="Charusanti P."/>
            <person name="Shaw S."/>
            <person name="Blin K."/>
            <person name="Weber T."/>
        </authorList>
    </citation>
    <scope>NUCLEOTIDE SEQUENCE</scope>
    <source>
        <strain evidence="1">NBC_00093</strain>
    </source>
</reference>
<name>A0AAU1ZYW9_9ACTN</name>
<sequence length="212" mass="23095">MTLTPQSELGPPADYQLLLPEGWFRVDIEPDRRRQSVDALVERQFKGIDNAPQLKAQLRQELTGQATRAFEEGGIELYLSLQQAGQFTVPASLLVALGLQPQGGRLPALDDIAARLAAEEKIGREVSVVELPAGPALRVREEFDPARDRPAAEAHKEADYALPSVTLDYQVQVPRAQAILLLTFSTPLVQIADAMVDLFDAVAGSLSWTDAA</sequence>